<keyword evidence="2" id="KW-0472">Membrane</keyword>
<feature type="transmembrane region" description="Helical" evidence="2">
    <location>
        <begin position="6"/>
        <end position="27"/>
    </location>
</feature>
<dbReference type="AlphaFoldDB" id="A0A7W6FNT2"/>
<evidence type="ECO:0000313" key="4">
    <source>
        <dbReference type="Proteomes" id="UP000571950"/>
    </source>
</evidence>
<sequence>MEDFLLPVIIVGMLFIGLPWIVLHHLTKWRAASSLTRDDEMMLDALHDTARRLEERLITVERIIAADYPDFKGPDFTPRRAPSPLDAGPDADPNTYRRSN</sequence>
<comment type="caution">
    <text evidence="3">The sequence shown here is derived from an EMBL/GenBank/DDBJ whole genome shotgun (WGS) entry which is preliminary data.</text>
</comment>
<evidence type="ECO:0000256" key="1">
    <source>
        <dbReference type="SAM" id="MobiDB-lite"/>
    </source>
</evidence>
<evidence type="ECO:0000313" key="3">
    <source>
        <dbReference type="EMBL" id="MBB3924344.1"/>
    </source>
</evidence>
<evidence type="ECO:0000256" key="2">
    <source>
        <dbReference type="SAM" id="Phobius"/>
    </source>
</evidence>
<keyword evidence="4" id="KW-1185">Reference proteome</keyword>
<proteinExistence type="predicted"/>
<feature type="region of interest" description="Disordered" evidence="1">
    <location>
        <begin position="69"/>
        <end position="100"/>
    </location>
</feature>
<dbReference type="GO" id="GO:0009271">
    <property type="term" value="P:phage shock"/>
    <property type="evidence" value="ECO:0007669"/>
    <property type="project" value="InterPro"/>
</dbReference>
<dbReference type="NCBIfam" id="TIGR02976">
    <property type="entry name" value="phageshock_pspB"/>
    <property type="match status" value="1"/>
</dbReference>
<dbReference type="InterPro" id="IPR009554">
    <property type="entry name" value="Phageshock_PspB"/>
</dbReference>
<dbReference type="Pfam" id="PF06667">
    <property type="entry name" value="PspB"/>
    <property type="match status" value="1"/>
</dbReference>
<gene>
    <name evidence="3" type="ORF">GGR43_000038</name>
</gene>
<dbReference type="GO" id="GO:0006355">
    <property type="term" value="P:regulation of DNA-templated transcription"/>
    <property type="evidence" value="ECO:0007669"/>
    <property type="project" value="InterPro"/>
</dbReference>
<protein>
    <submittedName>
        <fullName evidence="3">Phage shock protein B</fullName>
    </submittedName>
</protein>
<keyword evidence="2" id="KW-0812">Transmembrane</keyword>
<dbReference type="Proteomes" id="UP000571950">
    <property type="component" value="Unassembled WGS sequence"/>
</dbReference>
<organism evidence="3 4">
    <name type="scientific">Sphingobium jiangsuense</name>
    <dbReference type="NCBI Taxonomy" id="870476"/>
    <lineage>
        <taxon>Bacteria</taxon>
        <taxon>Pseudomonadati</taxon>
        <taxon>Pseudomonadota</taxon>
        <taxon>Alphaproteobacteria</taxon>
        <taxon>Sphingomonadales</taxon>
        <taxon>Sphingomonadaceae</taxon>
        <taxon>Sphingobium</taxon>
    </lineage>
</organism>
<name>A0A7W6FNT2_9SPHN</name>
<dbReference type="EMBL" id="JACIDT010000001">
    <property type="protein sequence ID" value="MBB3924344.1"/>
    <property type="molecule type" value="Genomic_DNA"/>
</dbReference>
<dbReference type="RefSeq" id="WP_188069931.1">
    <property type="nucleotide sequence ID" value="NZ_BSPS01000067.1"/>
</dbReference>
<accession>A0A7W6FNT2</accession>
<keyword evidence="2" id="KW-1133">Transmembrane helix</keyword>
<reference evidence="3 4" key="1">
    <citation type="submission" date="2020-08" db="EMBL/GenBank/DDBJ databases">
        <title>Genomic Encyclopedia of Type Strains, Phase IV (KMG-IV): sequencing the most valuable type-strain genomes for metagenomic binning, comparative biology and taxonomic classification.</title>
        <authorList>
            <person name="Goeker M."/>
        </authorList>
    </citation>
    <scope>NUCLEOTIDE SEQUENCE [LARGE SCALE GENOMIC DNA]</scope>
    <source>
        <strain evidence="3 4">DSM 26189</strain>
    </source>
</reference>